<dbReference type="PRINTS" id="PR00111">
    <property type="entry name" value="ABHYDROLASE"/>
</dbReference>
<evidence type="ECO:0000313" key="6">
    <source>
        <dbReference type="Proteomes" id="UP000594637"/>
    </source>
</evidence>
<proteinExistence type="predicted"/>
<dbReference type="InterPro" id="IPR000073">
    <property type="entry name" value="AB_hydrolase_1"/>
</dbReference>
<accession>A0A7T0LN46</accession>
<keyword evidence="6" id="KW-1185">Reference proteome</keyword>
<evidence type="ECO:0000259" key="4">
    <source>
        <dbReference type="Pfam" id="PF20434"/>
    </source>
</evidence>
<dbReference type="EMBL" id="CP063989">
    <property type="protein sequence ID" value="QPL06198.1"/>
    <property type="molecule type" value="Genomic_DNA"/>
</dbReference>
<organism evidence="5 6">
    <name type="scientific">Actinomyces respiraculi</name>
    <dbReference type="NCBI Taxonomy" id="2744574"/>
    <lineage>
        <taxon>Bacteria</taxon>
        <taxon>Bacillati</taxon>
        <taxon>Actinomycetota</taxon>
        <taxon>Actinomycetes</taxon>
        <taxon>Actinomycetales</taxon>
        <taxon>Actinomycetaceae</taxon>
        <taxon>Actinomyces</taxon>
    </lineage>
</organism>
<dbReference type="AlphaFoldDB" id="A0A7T0LN46"/>
<evidence type="ECO:0000313" key="5">
    <source>
        <dbReference type="EMBL" id="QPL06198.1"/>
    </source>
</evidence>
<dbReference type="KEGG" id="arep:ID810_04590"/>
<keyword evidence="3" id="KW-0812">Transmembrane</keyword>
<keyword evidence="1 5" id="KW-0378">Hydrolase</keyword>
<dbReference type="InterPro" id="IPR049492">
    <property type="entry name" value="BD-FAE-like_dom"/>
</dbReference>
<evidence type="ECO:0000256" key="2">
    <source>
        <dbReference type="SAM" id="MobiDB-lite"/>
    </source>
</evidence>
<name>A0A7T0LN46_9ACTO</name>
<keyword evidence="3" id="KW-0472">Membrane</keyword>
<feature type="domain" description="BD-FAE-like" evidence="4">
    <location>
        <begin position="200"/>
        <end position="407"/>
    </location>
</feature>
<feature type="transmembrane region" description="Helical" evidence="3">
    <location>
        <begin position="68"/>
        <end position="90"/>
    </location>
</feature>
<feature type="compositionally biased region" description="Polar residues" evidence="2">
    <location>
        <begin position="1"/>
        <end position="11"/>
    </location>
</feature>
<sequence>MSETTGLQQLTERPDARQLSEQPGLRQRGPRRRPLLGRSALALSAFIALTTLAELIEIPGLSYSLMLGTWGLGILVGLCLLTLLSLAVALHSYRADQAGRARMTPGTRLRVATAALLVLATAVTGGIGTAQLSYVTAQGTDVDILALTGIGQAGSAPDLEPVVLNDTETGQLLRAGIWYPRDVDGQRLTAQEVRAAHPDGVPVIVLIHGGGWSNGNRLNPMTRGQADWFARQGYLAVALDYPLSTTDQPTWQLAESRTACGLAWVGAHATEHGGDARRLALVGDSAGGHLALNLTYRQALGTLPTYPTDCGGQVPDIGAVLTEYPIADPVGFHDNPDLVMGPFVSERAERYTGGAPAEVPERYEAIDPVRLLRQVADAGQAAGLPPTLIVAGERDHVVPVGGARALDALLSEVGTEHETHIVPFTDHVFDLNPGSAVSQMWRDRALAILKETGLGV</sequence>
<dbReference type="Proteomes" id="UP000594637">
    <property type="component" value="Chromosome"/>
</dbReference>
<dbReference type="InterPro" id="IPR050300">
    <property type="entry name" value="GDXG_lipolytic_enzyme"/>
</dbReference>
<dbReference type="RefSeq" id="WP_166855429.1">
    <property type="nucleotide sequence ID" value="NZ_CP063989.1"/>
</dbReference>
<dbReference type="Pfam" id="PF20434">
    <property type="entry name" value="BD-FAE"/>
    <property type="match status" value="1"/>
</dbReference>
<dbReference type="Gene3D" id="3.40.50.1820">
    <property type="entry name" value="alpha/beta hydrolase"/>
    <property type="match status" value="1"/>
</dbReference>
<evidence type="ECO:0000256" key="1">
    <source>
        <dbReference type="ARBA" id="ARBA00022801"/>
    </source>
</evidence>
<keyword evidence="3" id="KW-1133">Transmembrane helix</keyword>
<feature type="transmembrane region" description="Helical" evidence="3">
    <location>
        <begin position="111"/>
        <end position="134"/>
    </location>
</feature>
<dbReference type="GO" id="GO:0016787">
    <property type="term" value="F:hydrolase activity"/>
    <property type="evidence" value="ECO:0007669"/>
    <property type="project" value="UniProtKB-KW"/>
</dbReference>
<evidence type="ECO:0000256" key="3">
    <source>
        <dbReference type="SAM" id="Phobius"/>
    </source>
</evidence>
<dbReference type="SUPFAM" id="SSF53474">
    <property type="entry name" value="alpha/beta-Hydrolases"/>
    <property type="match status" value="1"/>
</dbReference>
<reference evidence="5 6" key="1">
    <citation type="submission" date="2020-11" db="EMBL/GenBank/DDBJ databases">
        <title>Actinomyces sp. ZJ750.</title>
        <authorList>
            <person name="Zhou J."/>
        </authorList>
    </citation>
    <scope>NUCLEOTIDE SEQUENCE [LARGE SCALE GENOMIC DNA]</scope>
    <source>
        <strain evidence="5 6">ZJ750</strain>
    </source>
</reference>
<gene>
    <name evidence="5" type="ORF">ID810_04590</name>
</gene>
<protein>
    <submittedName>
        <fullName evidence="5">Alpha/beta hydrolase</fullName>
    </submittedName>
</protein>
<feature type="region of interest" description="Disordered" evidence="2">
    <location>
        <begin position="1"/>
        <end position="32"/>
    </location>
</feature>
<dbReference type="InterPro" id="IPR029058">
    <property type="entry name" value="AB_hydrolase_fold"/>
</dbReference>
<feature type="transmembrane region" description="Helical" evidence="3">
    <location>
        <begin position="35"/>
        <end position="56"/>
    </location>
</feature>
<dbReference type="PANTHER" id="PTHR48081">
    <property type="entry name" value="AB HYDROLASE SUPERFAMILY PROTEIN C4A8.06C"/>
    <property type="match status" value="1"/>
</dbReference>